<evidence type="ECO:0000256" key="1">
    <source>
        <dbReference type="ARBA" id="ARBA00007913"/>
    </source>
</evidence>
<keyword evidence="10" id="KW-1185">Reference proteome</keyword>
<feature type="domain" description="DNA2/NAM7 helicase helicase" evidence="7">
    <location>
        <begin position="430"/>
        <end position="815"/>
    </location>
</feature>
<dbReference type="STRING" id="1058.SAMN05421783_112101"/>
<keyword evidence="2" id="KW-0547">Nucleotide-binding</keyword>
<keyword evidence="5" id="KW-0067">ATP-binding</keyword>
<dbReference type="Proteomes" id="UP000198816">
    <property type="component" value="Unassembled WGS sequence"/>
</dbReference>
<dbReference type="PANTHER" id="PTHR43788:SF8">
    <property type="entry name" value="DNA-BINDING PROTEIN SMUBP-2"/>
    <property type="match status" value="1"/>
</dbReference>
<keyword evidence="4" id="KW-0347">Helicase</keyword>
<dbReference type="RefSeq" id="WP_093033066.1">
    <property type="nucleotide sequence ID" value="NZ_FNNZ01000012.1"/>
</dbReference>
<organism evidence="9 10">
    <name type="scientific">Thiocapsa roseopersicina</name>
    <dbReference type="NCBI Taxonomy" id="1058"/>
    <lineage>
        <taxon>Bacteria</taxon>
        <taxon>Pseudomonadati</taxon>
        <taxon>Pseudomonadota</taxon>
        <taxon>Gammaproteobacteria</taxon>
        <taxon>Chromatiales</taxon>
        <taxon>Chromatiaceae</taxon>
        <taxon>Thiocapsa</taxon>
    </lineage>
</organism>
<dbReference type="CDD" id="cd18808">
    <property type="entry name" value="SF1_C_Upf1"/>
    <property type="match status" value="1"/>
</dbReference>
<feature type="region of interest" description="Disordered" evidence="6">
    <location>
        <begin position="829"/>
        <end position="848"/>
    </location>
</feature>
<dbReference type="GO" id="GO:0016787">
    <property type="term" value="F:hydrolase activity"/>
    <property type="evidence" value="ECO:0007669"/>
    <property type="project" value="UniProtKB-KW"/>
</dbReference>
<evidence type="ECO:0000259" key="7">
    <source>
        <dbReference type="Pfam" id="PF13086"/>
    </source>
</evidence>
<feature type="region of interest" description="Disordered" evidence="6">
    <location>
        <begin position="316"/>
        <end position="340"/>
    </location>
</feature>
<sequence length="1121" mass="122577">MKLEQLPHGQCDELDLTWSGATDTLPASFLPGTEARLHYADRDQLALLAVGADMIEVAGDGRRHADLLAAHCTRHLPHLVRIVGPTKRGLRIRIHTFLHTVVLPSAQIGIDEKGFEALARIARTHNNPTRAIDWLREQFLLAGEGDGQRAFATAGHGTSADAFALLGRSAHAFIRRDPEKRLLIDKIVRGQAQGQAPIALVTGDIQFVDATMAGRLRASAAAELDALSATGSSFLDQWRRYGEIEREMTIRRARESGQLAYTQVESLPEGTCRFTLDPRSLADTERFVCVLREAQGLGIEAAEQIPVALITDAPEERQTDEATEQPPVATFEPKPVWNRRDGTLTLPRDGDQEATLPSRGFLFVSLRGDQTRLKRRDDAQRAIRQASCPMPQLGLLLEGKPVPVPRRGTLPALTPAVSRKVFGAYAPTPTQEEALRVALNTPDIALIQGPPGTGKTTIIVALVERLQEVWDSSDGVQGRLLLSGFQHDAVENAIARMSANGLPPIKFGGRRQRGEADNQVDRVIEDWARGRADAIRKRLPQRPPSALQRLVAAQLKAYLLAPGVPAQTAAMLERTADSLGTAVSAARGERLRRLANTFAERARVRRQDPERTRALCAVRALRHDTTAFTDDGPRNACRLSRLTLVTPLLAPADLALLNQAIAWHGPDAPPFLRALGDLRRRLLLALLPADRTEDSIPQVNTEVLAALGAVRDELALRQQASRDGADEAVLAFLETLEGDHEAVKRAVIACTSVFAATCQQSARKELADLKGTQAYDTVVVDEAARATPLDLLIPLARAGRRIVLVGDHRQLPHIVDQQLERELEGHLAADGNAQSGDGESKTGPSAAKNAQQCTLEWLKESLFERLFNDLRQRESRDGIRRTVTLDEQYRMHPLLGEFISAQFYAPYGEAFRSPRPASDFAHDLPGWPGPAGWLDVPAGLDPEISGQSKSRPVEARALVHELKHLMDHPAAAGLTFGIITFYSAQVAEIGKALMTISMAAPDEDGGLVIVDPYRELHLPSGRLAERLRFGTVDAFQGMEFDVVLLSMVRSNALPGGSELAHRRRYGHLMSPNRLCVAMSRQQRLLILVGDGAMLEGPDARAAIGPLVAFRELCEVHNAERL</sequence>
<dbReference type="GO" id="GO:0005524">
    <property type="term" value="F:ATP binding"/>
    <property type="evidence" value="ECO:0007669"/>
    <property type="project" value="UniProtKB-KW"/>
</dbReference>
<protein>
    <submittedName>
        <fullName evidence="9">AAA domain-containing protein</fullName>
    </submittedName>
</protein>
<comment type="similarity">
    <text evidence="1">Belongs to the DNA2/NAM7 helicase family.</text>
</comment>
<reference evidence="10" key="1">
    <citation type="submission" date="2016-10" db="EMBL/GenBank/DDBJ databases">
        <authorList>
            <person name="Varghese N."/>
            <person name="Submissions S."/>
        </authorList>
    </citation>
    <scope>NUCLEOTIDE SEQUENCE [LARGE SCALE GENOMIC DNA]</scope>
    <source>
        <strain evidence="10">DSM 217</strain>
    </source>
</reference>
<dbReference type="OrthoDB" id="9757917at2"/>
<dbReference type="InterPro" id="IPR027417">
    <property type="entry name" value="P-loop_NTPase"/>
</dbReference>
<feature type="domain" description="DNA2/NAM7 helicase-like C-terminal" evidence="8">
    <location>
        <begin position="858"/>
        <end position="1090"/>
    </location>
</feature>
<evidence type="ECO:0000256" key="2">
    <source>
        <dbReference type="ARBA" id="ARBA00022741"/>
    </source>
</evidence>
<dbReference type="AlphaFoldDB" id="A0A1H2YAJ8"/>
<evidence type="ECO:0000259" key="8">
    <source>
        <dbReference type="Pfam" id="PF13087"/>
    </source>
</evidence>
<keyword evidence="3" id="KW-0378">Hydrolase</keyword>
<evidence type="ECO:0000313" key="10">
    <source>
        <dbReference type="Proteomes" id="UP000198816"/>
    </source>
</evidence>
<dbReference type="InterPro" id="IPR041679">
    <property type="entry name" value="DNA2/NAM7-like_C"/>
</dbReference>
<dbReference type="EMBL" id="FNNZ01000012">
    <property type="protein sequence ID" value="SDX01704.1"/>
    <property type="molecule type" value="Genomic_DNA"/>
</dbReference>
<dbReference type="Pfam" id="PF13086">
    <property type="entry name" value="AAA_11"/>
    <property type="match status" value="1"/>
</dbReference>
<name>A0A1H2YAJ8_THIRO</name>
<evidence type="ECO:0000256" key="4">
    <source>
        <dbReference type="ARBA" id="ARBA00022806"/>
    </source>
</evidence>
<dbReference type="InterPro" id="IPR047187">
    <property type="entry name" value="SF1_C_Upf1"/>
</dbReference>
<dbReference type="SUPFAM" id="SSF52540">
    <property type="entry name" value="P-loop containing nucleoside triphosphate hydrolases"/>
    <property type="match status" value="1"/>
</dbReference>
<evidence type="ECO:0000256" key="5">
    <source>
        <dbReference type="ARBA" id="ARBA00022840"/>
    </source>
</evidence>
<evidence type="ECO:0000313" key="9">
    <source>
        <dbReference type="EMBL" id="SDX01704.1"/>
    </source>
</evidence>
<gene>
    <name evidence="9" type="ORF">SAMN05421783_112101</name>
</gene>
<accession>A0A1H2YAJ8</accession>
<dbReference type="Gene3D" id="3.40.50.300">
    <property type="entry name" value="P-loop containing nucleotide triphosphate hydrolases"/>
    <property type="match status" value="3"/>
</dbReference>
<evidence type="ECO:0000256" key="3">
    <source>
        <dbReference type="ARBA" id="ARBA00022801"/>
    </source>
</evidence>
<evidence type="ECO:0000256" key="6">
    <source>
        <dbReference type="SAM" id="MobiDB-lite"/>
    </source>
</evidence>
<proteinExistence type="inferred from homology"/>
<dbReference type="GO" id="GO:0043139">
    <property type="term" value="F:5'-3' DNA helicase activity"/>
    <property type="evidence" value="ECO:0007669"/>
    <property type="project" value="TreeGrafter"/>
</dbReference>
<dbReference type="Pfam" id="PF13087">
    <property type="entry name" value="AAA_12"/>
    <property type="match status" value="1"/>
</dbReference>
<dbReference type="InterPro" id="IPR041677">
    <property type="entry name" value="DNA2/NAM7_AAA_11"/>
</dbReference>
<dbReference type="InterPro" id="IPR050534">
    <property type="entry name" value="Coronavir_polyprotein_1ab"/>
</dbReference>
<dbReference type="PANTHER" id="PTHR43788">
    <property type="entry name" value="DNA2/NAM7 HELICASE FAMILY MEMBER"/>
    <property type="match status" value="1"/>
</dbReference>